<sequence length="702" mass="72205">MRVARMIVVVLVAALAGVYVVAGAWGALLVLGAQCAFTLRVRKGWLLAVQAGLVYAVTLGQGASVAILGFLAGSLLVTRWWALAPAVVFSGVVIHHWRNPGDAVSTTDLAITTLLMTLVVFGLNRLVDRVAEMEATRPALAAAAVAEERLRIAAELSDGLGRGLAAIGAGARRALTAPSDAAEVLGEVVATARRSLADARAAAAGYRAMSLAPELTTARALLEAAGVGVEVRAAHTEPLGPAGALLASVLREAVTDVARRGTATLCVIETREEPAGGQVRLLVADDGRRTAEDDDPGGTGTGGVGGLGRQVAAAGGTLTRGLSGQGRYTVEAVLPTTRPPAPARREPPDVSVVLLAAVLVGFSVKALLQIPAGLLVPAIAGLTVIVILQLRSVSGRHMVALGVMAALTFAPIPVFGPIWLGSSGFLAGPVLLAFRPRTAWPLVGAILAAVWTVASLYELPGRVNVTVSTLTTGLLVYSLLRLAQLAKELHAARESLARSAVVEERLRAARDLHDLLGHSLAAILLTCELARRLPDPARELENVLTMAEHAHHDLRSVTGEQRELSFAAEAESARKVLAAAGVEATVRLAHPGLPAEVETVLSAVLREAVTNVLRHSSARACVISTSGGDGEVGLRVRNDGAAATAPRRGSSGLGNLTTRLATLGGRLTTGAEGGWFQLDARAPLDPAGLGGDAHGVGAVARV</sequence>
<gene>
    <name evidence="7" type="ORF">ACFFV7_23570</name>
</gene>
<feature type="transmembrane region" description="Helical" evidence="5">
    <location>
        <begin position="350"/>
        <end position="368"/>
    </location>
</feature>
<evidence type="ECO:0000259" key="6">
    <source>
        <dbReference type="Pfam" id="PF07730"/>
    </source>
</evidence>
<feature type="transmembrane region" description="Helical" evidence="5">
    <location>
        <begin position="7"/>
        <end position="33"/>
    </location>
</feature>
<evidence type="ECO:0000256" key="5">
    <source>
        <dbReference type="SAM" id="Phobius"/>
    </source>
</evidence>
<keyword evidence="5" id="KW-0472">Membrane</keyword>
<dbReference type="GO" id="GO:0016301">
    <property type="term" value="F:kinase activity"/>
    <property type="evidence" value="ECO:0007669"/>
    <property type="project" value="UniProtKB-KW"/>
</dbReference>
<feature type="transmembrane region" description="Helical" evidence="5">
    <location>
        <begin position="80"/>
        <end position="97"/>
    </location>
</feature>
<dbReference type="InterPro" id="IPR050482">
    <property type="entry name" value="Sensor_HK_TwoCompSys"/>
</dbReference>
<feature type="transmembrane region" description="Helical" evidence="5">
    <location>
        <begin position="463"/>
        <end position="480"/>
    </location>
</feature>
<accession>A0ABV5II21</accession>
<feature type="domain" description="Signal transduction histidine kinase subgroup 3 dimerisation and phosphoacceptor" evidence="6">
    <location>
        <begin position="148"/>
        <end position="209"/>
    </location>
</feature>
<evidence type="ECO:0000313" key="7">
    <source>
        <dbReference type="EMBL" id="MFB9204193.1"/>
    </source>
</evidence>
<name>A0ABV5II21_9ACTN</name>
<keyword evidence="8" id="KW-1185">Reference proteome</keyword>
<dbReference type="Gene3D" id="1.20.5.1930">
    <property type="match status" value="2"/>
</dbReference>
<protein>
    <submittedName>
        <fullName evidence="7">Histidine kinase</fullName>
    </submittedName>
</protein>
<dbReference type="PANTHER" id="PTHR24421:SF63">
    <property type="entry name" value="SENSOR HISTIDINE KINASE DESK"/>
    <property type="match status" value="1"/>
</dbReference>
<keyword evidence="1" id="KW-0808">Transferase</keyword>
<dbReference type="Proteomes" id="UP001589647">
    <property type="component" value="Unassembled WGS sequence"/>
</dbReference>
<feature type="region of interest" description="Disordered" evidence="4">
    <location>
        <begin position="287"/>
        <end position="307"/>
    </location>
</feature>
<evidence type="ECO:0000313" key="8">
    <source>
        <dbReference type="Proteomes" id="UP001589647"/>
    </source>
</evidence>
<feature type="transmembrane region" description="Helical" evidence="5">
    <location>
        <begin position="53"/>
        <end position="73"/>
    </location>
</feature>
<dbReference type="Gene3D" id="3.30.565.10">
    <property type="entry name" value="Histidine kinase-like ATPase, C-terminal domain"/>
    <property type="match status" value="2"/>
</dbReference>
<dbReference type="PANTHER" id="PTHR24421">
    <property type="entry name" value="NITRATE/NITRITE SENSOR PROTEIN NARX-RELATED"/>
    <property type="match status" value="1"/>
</dbReference>
<reference evidence="7 8" key="1">
    <citation type="submission" date="2024-09" db="EMBL/GenBank/DDBJ databases">
        <authorList>
            <person name="Sun Q."/>
            <person name="Mori K."/>
        </authorList>
    </citation>
    <scope>NUCLEOTIDE SEQUENCE [LARGE SCALE GENOMIC DNA]</scope>
    <source>
        <strain evidence="7 8">CCM 3426</strain>
    </source>
</reference>
<comment type="caution">
    <text evidence="7">The sequence shown here is derived from an EMBL/GenBank/DDBJ whole genome shotgun (WGS) entry which is preliminary data.</text>
</comment>
<evidence type="ECO:0000256" key="1">
    <source>
        <dbReference type="ARBA" id="ARBA00022679"/>
    </source>
</evidence>
<feature type="transmembrane region" description="Helical" evidence="5">
    <location>
        <begin position="439"/>
        <end position="456"/>
    </location>
</feature>
<keyword evidence="2 7" id="KW-0418">Kinase</keyword>
<keyword evidence="3" id="KW-0902">Two-component regulatory system</keyword>
<evidence type="ECO:0000256" key="4">
    <source>
        <dbReference type="SAM" id="MobiDB-lite"/>
    </source>
</evidence>
<feature type="transmembrane region" description="Helical" evidence="5">
    <location>
        <begin position="109"/>
        <end position="127"/>
    </location>
</feature>
<dbReference type="EMBL" id="JBHMEI010000016">
    <property type="protein sequence ID" value="MFB9204193.1"/>
    <property type="molecule type" value="Genomic_DNA"/>
</dbReference>
<dbReference type="InterPro" id="IPR011712">
    <property type="entry name" value="Sig_transdc_His_kin_sub3_dim/P"/>
</dbReference>
<dbReference type="CDD" id="cd16917">
    <property type="entry name" value="HATPase_UhpB-NarQ-NarX-like"/>
    <property type="match status" value="1"/>
</dbReference>
<feature type="compositionally biased region" description="Gly residues" evidence="4">
    <location>
        <begin position="297"/>
        <end position="307"/>
    </location>
</feature>
<evidence type="ECO:0000256" key="2">
    <source>
        <dbReference type="ARBA" id="ARBA00022777"/>
    </source>
</evidence>
<dbReference type="Pfam" id="PF07730">
    <property type="entry name" value="HisKA_3"/>
    <property type="match status" value="2"/>
</dbReference>
<evidence type="ECO:0000256" key="3">
    <source>
        <dbReference type="ARBA" id="ARBA00023012"/>
    </source>
</evidence>
<dbReference type="InterPro" id="IPR036890">
    <property type="entry name" value="HATPase_C_sf"/>
</dbReference>
<keyword evidence="5" id="KW-0812">Transmembrane</keyword>
<dbReference type="SUPFAM" id="SSF55874">
    <property type="entry name" value="ATPase domain of HSP90 chaperone/DNA topoisomerase II/histidine kinase"/>
    <property type="match status" value="1"/>
</dbReference>
<dbReference type="RefSeq" id="WP_229824216.1">
    <property type="nucleotide sequence ID" value="NZ_BMRC01000008.1"/>
</dbReference>
<organism evidence="7 8">
    <name type="scientific">Nonomuraea spiralis</name>
    <dbReference type="NCBI Taxonomy" id="46182"/>
    <lineage>
        <taxon>Bacteria</taxon>
        <taxon>Bacillati</taxon>
        <taxon>Actinomycetota</taxon>
        <taxon>Actinomycetes</taxon>
        <taxon>Streptosporangiales</taxon>
        <taxon>Streptosporangiaceae</taxon>
        <taxon>Nonomuraea</taxon>
    </lineage>
</organism>
<keyword evidence="5" id="KW-1133">Transmembrane helix</keyword>
<feature type="transmembrane region" description="Helical" evidence="5">
    <location>
        <begin position="398"/>
        <end position="419"/>
    </location>
</feature>
<proteinExistence type="predicted"/>
<feature type="domain" description="Signal transduction histidine kinase subgroup 3 dimerisation and phosphoacceptor" evidence="6">
    <location>
        <begin position="504"/>
        <end position="562"/>
    </location>
</feature>
<feature type="transmembrane region" description="Helical" evidence="5">
    <location>
        <begin position="374"/>
        <end position="391"/>
    </location>
</feature>